<feature type="transmembrane region" description="Helical" evidence="1">
    <location>
        <begin position="6"/>
        <end position="27"/>
    </location>
</feature>
<keyword evidence="1" id="KW-1133">Transmembrane helix</keyword>
<dbReference type="EMBL" id="SPVF01000225">
    <property type="protein sequence ID" value="TFW15719.1"/>
    <property type="molecule type" value="Genomic_DNA"/>
</dbReference>
<dbReference type="Proteomes" id="UP000298438">
    <property type="component" value="Unassembled WGS sequence"/>
</dbReference>
<dbReference type="Pfam" id="PF06961">
    <property type="entry name" value="DUF1294"/>
    <property type="match status" value="1"/>
</dbReference>
<protein>
    <submittedName>
        <fullName evidence="2">DUF1294 domain-containing protein</fullName>
    </submittedName>
</protein>
<accession>A0A4Y9S2K9</accession>
<gene>
    <name evidence="2" type="ORF">E4L96_17570</name>
</gene>
<dbReference type="PIRSF" id="PIRSF002599">
    <property type="entry name" value="Cold_shock_A"/>
    <property type="match status" value="1"/>
</dbReference>
<evidence type="ECO:0000313" key="3">
    <source>
        <dbReference type="Proteomes" id="UP000298438"/>
    </source>
</evidence>
<evidence type="ECO:0000256" key="1">
    <source>
        <dbReference type="SAM" id="Phobius"/>
    </source>
</evidence>
<keyword evidence="1" id="KW-0472">Membrane</keyword>
<comment type="caution">
    <text evidence="2">The sequence shown here is derived from an EMBL/GenBank/DDBJ whole genome shotgun (WGS) entry which is preliminary data.</text>
</comment>
<keyword evidence="3" id="KW-1185">Reference proteome</keyword>
<organism evidence="2 3">
    <name type="scientific">Zemynaea arenosa</name>
    <dbReference type="NCBI Taxonomy" id="2561931"/>
    <lineage>
        <taxon>Bacteria</taxon>
        <taxon>Pseudomonadati</taxon>
        <taxon>Pseudomonadota</taxon>
        <taxon>Betaproteobacteria</taxon>
        <taxon>Burkholderiales</taxon>
        <taxon>Oxalobacteraceae</taxon>
        <taxon>Telluria group</taxon>
        <taxon>Zemynaea</taxon>
    </lineage>
</organism>
<dbReference type="OrthoDB" id="72963at2"/>
<name>A0A4Y9S2K9_9BURK</name>
<evidence type="ECO:0000313" key="2">
    <source>
        <dbReference type="EMBL" id="TFW15719.1"/>
    </source>
</evidence>
<dbReference type="AlphaFoldDB" id="A0A4Y9S2K9"/>
<reference evidence="2 3" key="1">
    <citation type="submission" date="2019-03" db="EMBL/GenBank/DDBJ databases">
        <title>Draft Genome Sequence of Massilia arenosa sp. nov., a Novel Massilia Species Isolated from a Sandy-loam Maize Soil.</title>
        <authorList>
            <person name="Raths R."/>
            <person name="Peta V."/>
            <person name="Bucking H."/>
        </authorList>
    </citation>
    <scope>NUCLEOTIDE SEQUENCE [LARGE SCALE GENOMIC DNA]</scope>
    <source>
        <strain evidence="2 3">MC02</strain>
    </source>
</reference>
<proteinExistence type="predicted"/>
<dbReference type="InterPro" id="IPR012156">
    <property type="entry name" value="Cold_shock_CspA"/>
</dbReference>
<dbReference type="InterPro" id="IPR010718">
    <property type="entry name" value="DUF1294"/>
</dbReference>
<sequence length="101" mass="11053">MSGKHVKEVAGIALAYGVMSVLCFIVYAFDKQAAQRKGARRTPERTLLLLGFLCGWPGAVLAQHWLRHKSAKLAFLWKHWLTALANLACLAGGAWLVSGPH</sequence>
<dbReference type="GO" id="GO:0003676">
    <property type="term" value="F:nucleic acid binding"/>
    <property type="evidence" value="ECO:0007669"/>
    <property type="project" value="InterPro"/>
</dbReference>
<feature type="transmembrane region" description="Helical" evidence="1">
    <location>
        <begin position="47"/>
        <end position="65"/>
    </location>
</feature>
<feature type="transmembrane region" description="Helical" evidence="1">
    <location>
        <begin position="77"/>
        <end position="97"/>
    </location>
</feature>
<keyword evidence="1" id="KW-0812">Transmembrane</keyword>
<dbReference type="RefSeq" id="WP_135208515.1">
    <property type="nucleotide sequence ID" value="NZ_SPVF01000225.1"/>
</dbReference>